<evidence type="ECO:0000256" key="1">
    <source>
        <dbReference type="PIRSR" id="PIRSR640255-1"/>
    </source>
</evidence>
<reference evidence="6 7" key="1">
    <citation type="submission" date="2018-10" db="EMBL/GenBank/DDBJ databases">
        <title>Genome sequencing of Mucilaginibacter sp. HYN0043.</title>
        <authorList>
            <person name="Kim M."/>
            <person name="Yi H."/>
        </authorList>
    </citation>
    <scope>NUCLEOTIDE SEQUENCE [LARGE SCALE GENOMIC DNA]</scope>
    <source>
        <strain evidence="6 7">HYN0043</strain>
    </source>
</reference>
<evidence type="ECO:0000259" key="5">
    <source>
        <dbReference type="SMART" id="SM00892"/>
    </source>
</evidence>
<name>A0A494VKB3_9SPHI</name>
<dbReference type="Pfam" id="PF01223">
    <property type="entry name" value="Endonuclease_NS"/>
    <property type="match status" value="1"/>
</dbReference>
<proteinExistence type="predicted"/>
<dbReference type="RefSeq" id="WP_119411544.1">
    <property type="nucleotide sequence ID" value="NZ_CP032869.1"/>
</dbReference>
<dbReference type="InterPro" id="IPR044929">
    <property type="entry name" value="DNA/RNA_non-sp_Endonuclease_sf"/>
</dbReference>
<dbReference type="AlphaFoldDB" id="A0A494VKB3"/>
<dbReference type="CDD" id="cd00091">
    <property type="entry name" value="NUC"/>
    <property type="match status" value="1"/>
</dbReference>
<evidence type="ECO:0000313" key="6">
    <source>
        <dbReference type="EMBL" id="AYL95586.1"/>
    </source>
</evidence>
<dbReference type="PANTHER" id="PTHR13966">
    <property type="entry name" value="ENDONUCLEASE RELATED"/>
    <property type="match status" value="1"/>
</dbReference>
<keyword evidence="6" id="KW-0255">Endonuclease</keyword>
<dbReference type="GO" id="GO:0046872">
    <property type="term" value="F:metal ion binding"/>
    <property type="evidence" value="ECO:0007669"/>
    <property type="project" value="UniProtKB-KW"/>
</dbReference>
<gene>
    <name evidence="6" type="ORF">HYN43_009915</name>
</gene>
<keyword evidence="7" id="KW-1185">Reference proteome</keyword>
<feature type="compositionally biased region" description="Low complexity" evidence="3">
    <location>
        <begin position="193"/>
        <end position="213"/>
    </location>
</feature>
<feature type="domain" description="DNA/RNA non-specific endonuclease/pyrophosphatase/phosphodiesterase" evidence="5">
    <location>
        <begin position="253"/>
        <end position="464"/>
    </location>
</feature>
<feature type="active site" description="Proton acceptor" evidence="1">
    <location>
        <position position="317"/>
    </location>
</feature>
<protein>
    <submittedName>
        <fullName evidence="6">DNA/RNA non-specific endonuclease</fullName>
    </submittedName>
</protein>
<dbReference type="KEGG" id="muh:HYN43_009915"/>
<feature type="region of interest" description="Disordered" evidence="3">
    <location>
        <begin position="193"/>
        <end position="230"/>
    </location>
</feature>
<dbReference type="GO" id="GO:0003676">
    <property type="term" value="F:nucleic acid binding"/>
    <property type="evidence" value="ECO:0007669"/>
    <property type="project" value="InterPro"/>
</dbReference>
<dbReference type="PANTHER" id="PTHR13966:SF5">
    <property type="entry name" value="ENDONUCLEASE G, MITOCHONDRIAL"/>
    <property type="match status" value="1"/>
</dbReference>
<dbReference type="SMART" id="SM00892">
    <property type="entry name" value="Endonuclease_NS"/>
    <property type="match status" value="1"/>
</dbReference>
<dbReference type="GO" id="GO:0004519">
    <property type="term" value="F:endonuclease activity"/>
    <property type="evidence" value="ECO:0007669"/>
    <property type="project" value="UniProtKB-KW"/>
</dbReference>
<organism evidence="6 7">
    <name type="scientific">Mucilaginibacter celer</name>
    <dbReference type="NCBI Taxonomy" id="2305508"/>
    <lineage>
        <taxon>Bacteria</taxon>
        <taxon>Pseudomonadati</taxon>
        <taxon>Bacteroidota</taxon>
        <taxon>Sphingobacteriia</taxon>
        <taxon>Sphingobacteriales</taxon>
        <taxon>Sphingobacteriaceae</taxon>
        <taxon>Mucilaginibacter</taxon>
    </lineage>
</organism>
<dbReference type="EMBL" id="CP032869">
    <property type="protein sequence ID" value="AYL95586.1"/>
    <property type="molecule type" value="Genomic_DNA"/>
</dbReference>
<accession>A0A494VKB3</accession>
<feature type="domain" description="ENPP1-3/EXOG-like endonuclease/phosphodiesterase" evidence="4">
    <location>
        <begin position="254"/>
        <end position="464"/>
    </location>
</feature>
<evidence type="ECO:0000256" key="2">
    <source>
        <dbReference type="PIRSR" id="PIRSR640255-2"/>
    </source>
</evidence>
<keyword evidence="2" id="KW-0479">Metal-binding</keyword>
<keyword evidence="6" id="KW-0540">Nuclease</keyword>
<dbReference type="OrthoDB" id="9811262at2"/>
<evidence type="ECO:0000313" key="7">
    <source>
        <dbReference type="Proteomes" id="UP000270046"/>
    </source>
</evidence>
<evidence type="ECO:0000256" key="3">
    <source>
        <dbReference type="SAM" id="MobiDB-lite"/>
    </source>
</evidence>
<dbReference type="GO" id="GO:0016787">
    <property type="term" value="F:hydrolase activity"/>
    <property type="evidence" value="ECO:0007669"/>
    <property type="project" value="InterPro"/>
</dbReference>
<dbReference type="SUPFAM" id="SSF54060">
    <property type="entry name" value="His-Me finger endonucleases"/>
    <property type="match status" value="1"/>
</dbReference>
<dbReference type="PROSITE" id="PS51257">
    <property type="entry name" value="PROKAR_LIPOPROTEIN"/>
    <property type="match status" value="1"/>
</dbReference>
<dbReference type="InterPro" id="IPR040255">
    <property type="entry name" value="Non-specific_endonuclease"/>
</dbReference>
<dbReference type="SMART" id="SM00477">
    <property type="entry name" value="NUC"/>
    <property type="match status" value="1"/>
</dbReference>
<evidence type="ECO:0000259" key="4">
    <source>
        <dbReference type="SMART" id="SM00477"/>
    </source>
</evidence>
<dbReference type="InterPro" id="IPR020821">
    <property type="entry name" value="ENPP1-3/EXOG-like_nuc-like"/>
</dbReference>
<dbReference type="InterPro" id="IPR001604">
    <property type="entry name" value="Endo_G_ENPP1-like_dom"/>
</dbReference>
<dbReference type="Proteomes" id="UP000270046">
    <property type="component" value="Chromosome"/>
</dbReference>
<dbReference type="Gene3D" id="3.40.570.10">
    <property type="entry name" value="Extracellular Endonuclease, subunit A"/>
    <property type="match status" value="1"/>
</dbReference>
<sequence length="479" mass="50450">MKINNLLIGLGLTLTFAGCSKDLKTTPTPPKSGDTTVTTPPAPVPYTITEDLENGSKTAYAAADVSLGTGSWNFDNALVGNLAADLKNGSKSIRMKNGAITMNFDIKGLTTLYFKHGKYGTDAASNLQVLMSTDGGATYTQVGSDIPDNNTVLVTDSFKVSAAKVRFQIKNTTTNRVNIDDIIFKGTGDPGITIGTPDTGGSDTTGTSNSTTPRDVTAGADAQPTTGDNSNLLFGNPSNATATLATMDNYLIDQKYYVESYNATKGEPNWVSWHLDGTNTTNATGRLDNFAGWSGLPTGWYQVESNSYSGSGFDRGHNCPSADRTSSTNANSATFLMTNMIPQAPQNNQQTWANLENYLREQVVAGNEVYIIMGSYGTGGTGSKGAATTINNGHVNVPANVWKVAVIIPKGDGDVARVTASTRVIAVNTPNINTIDGDWTKYITTVKSIETATGYTLLSSLPAAVRTALETKVDNGSGS</sequence>
<feature type="binding site" evidence="2">
    <location>
        <position position="348"/>
    </location>
    <ligand>
        <name>Mg(2+)</name>
        <dbReference type="ChEBI" id="CHEBI:18420"/>
        <note>catalytic</note>
    </ligand>
</feature>
<keyword evidence="6" id="KW-0378">Hydrolase</keyword>
<dbReference type="InterPro" id="IPR044925">
    <property type="entry name" value="His-Me_finger_sf"/>
</dbReference>